<sequence>MDELRRSFKLGKTRPTSYRIEQLKALDRFLVDYHDRLVDALKEDLNKNKFESVLFEIQYTRNEIKGTLMELEKWVKPEKAPKNIMLIMDQALNPQRAPRPGPDYRRVELPRPADPVPAHRGHRGRQLRRGQALRAGGRHGQAHPGDGAQVPRPRVLCRGRGCPKESAELLREKFDYIFYTGSTTVGKIVYEAAQKHLTPVTLELGGKSTSTLARRASPPTTCLCHAAVYARFVDTCKQVITEFYTDQPKESKDLGRIVNTNHTRQGRLRFAGSLVLSQLFLSFHHRRIAKMLEGVPVAFGGDVDVDSKYVAPTLGHRNQGDRCPHAGGEGHRPASCTKPQVAASALTTPSFTSRSFDTFSNKKAVLVRSFNPIGEAFGRKRYPPLDEFKLNYFKQLLMKRSSPLGSLCCSATPYLLVFVLGVASAFLLRYVLHVSSGHHVHALGPHYVYCPVHLRAVGSC</sequence>
<evidence type="ECO:0000313" key="6">
    <source>
        <dbReference type="EMBL" id="KAH9367049.1"/>
    </source>
</evidence>
<dbReference type="InterPro" id="IPR012394">
    <property type="entry name" value="Aldehyde_DH_NAD(P)"/>
</dbReference>
<evidence type="ECO:0000256" key="3">
    <source>
        <dbReference type="SAM" id="MobiDB-lite"/>
    </source>
</evidence>
<keyword evidence="4" id="KW-1133">Transmembrane helix</keyword>
<comment type="caution">
    <text evidence="6">The sequence shown here is derived from an EMBL/GenBank/DDBJ whole genome shotgun (WGS) entry which is preliminary data.</text>
</comment>
<feature type="region of interest" description="Disordered" evidence="3">
    <location>
        <begin position="109"/>
        <end position="152"/>
    </location>
</feature>
<proteinExistence type="inferred from homology"/>
<dbReference type="GO" id="GO:0005737">
    <property type="term" value="C:cytoplasm"/>
    <property type="evidence" value="ECO:0007669"/>
    <property type="project" value="TreeGrafter"/>
</dbReference>
<dbReference type="SUPFAM" id="SSF53720">
    <property type="entry name" value="ALDH-like"/>
    <property type="match status" value="2"/>
</dbReference>
<dbReference type="EMBL" id="JABSTR010000004">
    <property type="protein sequence ID" value="KAH9367049.1"/>
    <property type="molecule type" value="Genomic_DNA"/>
</dbReference>
<dbReference type="VEuPathDB" id="VectorBase:HLOH_052233"/>
<gene>
    <name evidence="6" type="ORF">HPB48_018113</name>
</gene>
<dbReference type="OMA" id="PCIQGQV"/>
<organism evidence="6 7">
    <name type="scientific">Haemaphysalis longicornis</name>
    <name type="common">Bush tick</name>
    <dbReference type="NCBI Taxonomy" id="44386"/>
    <lineage>
        <taxon>Eukaryota</taxon>
        <taxon>Metazoa</taxon>
        <taxon>Ecdysozoa</taxon>
        <taxon>Arthropoda</taxon>
        <taxon>Chelicerata</taxon>
        <taxon>Arachnida</taxon>
        <taxon>Acari</taxon>
        <taxon>Parasitiformes</taxon>
        <taxon>Ixodida</taxon>
        <taxon>Ixodoidea</taxon>
        <taxon>Ixodidae</taxon>
        <taxon>Haemaphysalinae</taxon>
        <taxon>Haemaphysalis</taxon>
    </lineage>
</organism>
<protein>
    <recommendedName>
        <fullName evidence="5">Aldehyde dehydrogenase domain-containing protein</fullName>
    </recommendedName>
</protein>
<name>A0A9J6FXJ0_HAELO</name>
<dbReference type="GO" id="GO:0006081">
    <property type="term" value="P:aldehyde metabolic process"/>
    <property type="evidence" value="ECO:0007669"/>
    <property type="project" value="InterPro"/>
</dbReference>
<evidence type="ECO:0000256" key="1">
    <source>
        <dbReference type="ARBA" id="ARBA00009986"/>
    </source>
</evidence>
<evidence type="ECO:0000313" key="7">
    <source>
        <dbReference type="Proteomes" id="UP000821853"/>
    </source>
</evidence>
<dbReference type="GO" id="GO:0004029">
    <property type="term" value="F:aldehyde dehydrogenase (NAD+) activity"/>
    <property type="evidence" value="ECO:0007669"/>
    <property type="project" value="TreeGrafter"/>
</dbReference>
<keyword evidence="4" id="KW-0812">Transmembrane</keyword>
<feature type="compositionally biased region" description="Basic residues" evidence="3">
    <location>
        <begin position="119"/>
        <end position="128"/>
    </location>
</feature>
<dbReference type="InterPro" id="IPR016162">
    <property type="entry name" value="Ald_DH_N"/>
</dbReference>
<dbReference type="InterPro" id="IPR016161">
    <property type="entry name" value="Ald_DH/histidinol_DH"/>
</dbReference>
<feature type="transmembrane region" description="Helical" evidence="4">
    <location>
        <begin position="411"/>
        <end position="432"/>
    </location>
</feature>
<dbReference type="Pfam" id="PF00171">
    <property type="entry name" value="Aldedh"/>
    <property type="match status" value="1"/>
</dbReference>
<dbReference type="InterPro" id="IPR015590">
    <property type="entry name" value="Aldehyde_DH_dom"/>
</dbReference>
<dbReference type="InterPro" id="IPR016163">
    <property type="entry name" value="Ald_DH_C"/>
</dbReference>
<feature type="domain" description="Aldehyde dehydrogenase" evidence="5">
    <location>
        <begin position="172"/>
        <end position="211"/>
    </location>
</feature>
<dbReference type="Proteomes" id="UP000821853">
    <property type="component" value="Chromosome 2"/>
</dbReference>
<accession>A0A9J6FXJ0</accession>
<evidence type="ECO:0000256" key="2">
    <source>
        <dbReference type="ARBA" id="ARBA00023002"/>
    </source>
</evidence>
<evidence type="ECO:0000259" key="5">
    <source>
        <dbReference type="Pfam" id="PF00171"/>
    </source>
</evidence>
<comment type="similarity">
    <text evidence="1">Belongs to the aldehyde dehydrogenase family.</text>
</comment>
<dbReference type="Gene3D" id="3.40.309.10">
    <property type="entry name" value="Aldehyde Dehydrogenase, Chain A, domain 2"/>
    <property type="match status" value="1"/>
</dbReference>
<dbReference type="Gene3D" id="3.40.605.10">
    <property type="entry name" value="Aldehyde Dehydrogenase, Chain A, domain 1"/>
    <property type="match status" value="2"/>
</dbReference>
<reference evidence="6 7" key="1">
    <citation type="journal article" date="2020" name="Cell">
        <title>Large-Scale Comparative Analyses of Tick Genomes Elucidate Their Genetic Diversity and Vector Capacities.</title>
        <authorList>
            <consortium name="Tick Genome and Microbiome Consortium (TIGMIC)"/>
            <person name="Jia N."/>
            <person name="Wang J."/>
            <person name="Shi W."/>
            <person name="Du L."/>
            <person name="Sun Y."/>
            <person name="Zhan W."/>
            <person name="Jiang J.F."/>
            <person name="Wang Q."/>
            <person name="Zhang B."/>
            <person name="Ji P."/>
            <person name="Bell-Sakyi L."/>
            <person name="Cui X.M."/>
            <person name="Yuan T.T."/>
            <person name="Jiang B.G."/>
            <person name="Yang W.F."/>
            <person name="Lam T.T."/>
            <person name="Chang Q.C."/>
            <person name="Ding S.J."/>
            <person name="Wang X.J."/>
            <person name="Zhu J.G."/>
            <person name="Ruan X.D."/>
            <person name="Zhao L."/>
            <person name="Wei J.T."/>
            <person name="Ye R.Z."/>
            <person name="Que T.C."/>
            <person name="Du C.H."/>
            <person name="Zhou Y.H."/>
            <person name="Cheng J.X."/>
            <person name="Dai P.F."/>
            <person name="Guo W.B."/>
            <person name="Han X.H."/>
            <person name="Huang E.J."/>
            <person name="Li L.F."/>
            <person name="Wei W."/>
            <person name="Gao Y.C."/>
            <person name="Liu J.Z."/>
            <person name="Shao H.Z."/>
            <person name="Wang X."/>
            <person name="Wang C.C."/>
            <person name="Yang T.C."/>
            <person name="Huo Q.B."/>
            <person name="Li W."/>
            <person name="Chen H.Y."/>
            <person name="Chen S.E."/>
            <person name="Zhou L.G."/>
            <person name="Ni X.B."/>
            <person name="Tian J.H."/>
            <person name="Sheng Y."/>
            <person name="Liu T."/>
            <person name="Pan Y.S."/>
            <person name="Xia L.Y."/>
            <person name="Li J."/>
            <person name="Zhao F."/>
            <person name="Cao W.C."/>
        </authorList>
    </citation>
    <scope>NUCLEOTIDE SEQUENCE [LARGE SCALE GENOMIC DNA]</scope>
    <source>
        <strain evidence="6">HaeL-2018</strain>
    </source>
</reference>
<dbReference type="OrthoDB" id="440325at2759"/>
<keyword evidence="2" id="KW-0560">Oxidoreductase</keyword>
<evidence type="ECO:0000256" key="4">
    <source>
        <dbReference type="SAM" id="Phobius"/>
    </source>
</evidence>
<keyword evidence="4" id="KW-0472">Membrane</keyword>
<dbReference type="PANTHER" id="PTHR43570:SF16">
    <property type="entry name" value="ALDEHYDE DEHYDROGENASE TYPE III, ISOFORM Q"/>
    <property type="match status" value="1"/>
</dbReference>
<dbReference type="PANTHER" id="PTHR43570">
    <property type="entry name" value="ALDEHYDE DEHYDROGENASE"/>
    <property type="match status" value="1"/>
</dbReference>
<keyword evidence="7" id="KW-1185">Reference proteome</keyword>
<dbReference type="AlphaFoldDB" id="A0A9J6FXJ0"/>